<evidence type="ECO:0000256" key="1">
    <source>
        <dbReference type="SAM" id="Phobius"/>
    </source>
</evidence>
<dbReference type="EMBL" id="BAABJV010000004">
    <property type="protein sequence ID" value="GAA4773570.1"/>
    <property type="molecule type" value="Genomic_DNA"/>
</dbReference>
<sequence>MSDNTLKAAARVKVHIGSWADTAARSLRHRSDRGQGAVEYVGVIVLVALIIVAIVGTGVADDIANGLSEKVNEILNAG</sequence>
<name>A0ABP9A3Z1_9ACTN</name>
<reference evidence="3" key="1">
    <citation type="journal article" date="2019" name="Int. J. Syst. Evol. Microbiol.">
        <title>The Global Catalogue of Microorganisms (GCM) 10K type strain sequencing project: providing services to taxonomists for standard genome sequencing and annotation.</title>
        <authorList>
            <consortium name="The Broad Institute Genomics Platform"/>
            <consortium name="The Broad Institute Genome Sequencing Center for Infectious Disease"/>
            <person name="Wu L."/>
            <person name="Ma J."/>
        </authorList>
    </citation>
    <scope>NUCLEOTIDE SEQUENCE [LARGE SCALE GENOMIC DNA]</scope>
    <source>
        <strain evidence="3">JCM 18324</strain>
    </source>
</reference>
<comment type="caution">
    <text evidence="2">The sequence shown here is derived from an EMBL/GenBank/DDBJ whole genome shotgun (WGS) entry which is preliminary data.</text>
</comment>
<feature type="transmembrane region" description="Helical" evidence="1">
    <location>
        <begin position="37"/>
        <end position="60"/>
    </location>
</feature>
<dbReference type="RefSeq" id="WP_345612589.1">
    <property type="nucleotide sequence ID" value="NZ_BAABJV010000004.1"/>
</dbReference>
<keyword evidence="1" id="KW-0472">Membrane</keyword>
<organism evidence="2 3">
    <name type="scientific">Streptomyces sanyensis</name>
    <dbReference type="NCBI Taxonomy" id="568869"/>
    <lineage>
        <taxon>Bacteria</taxon>
        <taxon>Bacillati</taxon>
        <taxon>Actinomycetota</taxon>
        <taxon>Actinomycetes</taxon>
        <taxon>Kitasatosporales</taxon>
        <taxon>Streptomycetaceae</taxon>
        <taxon>Streptomyces</taxon>
    </lineage>
</organism>
<protein>
    <recommendedName>
        <fullName evidence="4">Integral membrane protein</fullName>
    </recommendedName>
</protein>
<evidence type="ECO:0000313" key="3">
    <source>
        <dbReference type="Proteomes" id="UP001501147"/>
    </source>
</evidence>
<evidence type="ECO:0000313" key="2">
    <source>
        <dbReference type="EMBL" id="GAA4773570.1"/>
    </source>
</evidence>
<gene>
    <name evidence="2" type="ORF">GCM10023329_21760</name>
</gene>
<dbReference type="Proteomes" id="UP001501147">
    <property type="component" value="Unassembled WGS sequence"/>
</dbReference>
<keyword evidence="1" id="KW-0812">Transmembrane</keyword>
<proteinExistence type="predicted"/>
<keyword evidence="3" id="KW-1185">Reference proteome</keyword>
<keyword evidence="1" id="KW-1133">Transmembrane helix</keyword>
<evidence type="ECO:0008006" key="4">
    <source>
        <dbReference type="Google" id="ProtNLM"/>
    </source>
</evidence>
<accession>A0ABP9A3Z1</accession>